<evidence type="ECO:0000256" key="4">
    <source>
        <dbReference type="ARBA" id="ARBA00022692"/>
    </source>
</evidence>
<keyword evidence="5" id="KW-0732">Signal</keyword>
<keyword evidence="6" id="KW-0967">Endosome</keyword>
<evidence type="ECO:0000256" key="5">
    <source>
        <dbReference type="ARBA" id="ARBA00022729"/>
    </source>
</evidence>
<sequence length="203" mass="22654">MSAAFSKPPFPPRRPRPGPPPPARDERPVESESDLNPNAPRSSPPRSCLPPPPERAASTSPASPPRTSRRSSPFSLSRSSPVSNENEGRWCGDKTRLSTCDPHARRSVFSSLVMLLVTMIFAVLGFLSPSNRGGTVGSYTPTLGLYRFVCWVFYKMFKGTEWKKIFFVLNALFWGESYVGFKKPAIEDPWKTNKIPRQIPEQA</sequence>
<keyword evidence="8 9" id="KW-0472">Membrane</keyword>
<feature type="region of interest" description="Disordered" evidence="10">
    <location>
        <begin position="1"/>
        <end position="96"/>
    </location>
</feature>
<evidence type="ECO:0000256" key="7">
    <source>
        <dbReference type="ARBA" id="ARBA00022989"/>
    </source>
</evidence>
<evidence type="ECO:0000256" key="8">
    <source>
        <dbReference type="ARBA" id="ARBA00023136"/>
    </source>
</evidence>
<keyword evidence="12" id="KW-1185">Reference proteome</keyword>
<dbReference type="AlphaFoldDB" id="A0A9E7FDL2"/>
<accession>A0A9E7FDL2</accession>
<dbReference type="PANTHER" id="PTHR10766">
    <property type="entry name" value="TRANSMEMBRANE 9 SUPERFAMILY PROTEIN"/>
    <property type="match status" value="1"/>
</dbReference>
<feature type="compositionally biased region" description="Pro residues" evidence="10">
    <location>
        <begin position="8"/>
        <end position="22"/>
    </location>
</feature>
<keyword evidence="7 9" id="KW-1133">Transmembrane helix</keyword>
<feature type="compositionally biased region" description="Basic and acidic residues" evidence="10">
    <location>
        <begin position="86"/>
        <end position="96"/>
    </location>
</feature>
<evidence type="ECO:0000256" key="1">
    <source>
        <dbReference type="ARBA" id="ARBA00004337"/>
    </source>
</evidence>
<feature type="transmembrane region" description="Helical" evidence="9">
    <location>
        <begin position="108"/>
        <end position="127"/>
    </location>
</feature>
<dbReference type="GO" id="GO:0072657">
    <property type="term" value="P:protein localization to membrane"/>
    <property type="evidence" value="ECO:0007669"/>
    <property type="project" value="TreeGrafter"/>
</dbReference>
<comment type="subcellular location">
    <subcellularLocation>
        <location evidence="1">Endosome membrane</location>
        <topology evidence="1">Multi-pass membrane protein</topology>
    </subcellularLocation>
    <subcellularLocation>
        <location evidence="2">Golgi apparatus membrane</location>
        <topology evidence="2">Multi-pass membrane protein</topology>
    </subcellularLocation>
</comment>
<dbReference type="Proteomes" id="UP001055439">
    <property type="component" value="Chromosome 3"/>
</dbReference>
<evidence type="ECO:0000256" key="6">
    <source>
        <dbReference type="ARBA" id="ARBA00022753"/>
    </source>
</evidence>
<evidence type="ECO:0000256" key="10">
    <source>
        <dbReference type="SAM" id="MobiDB-lite"/>
    </source>
</evidence>
<dbReference type="EMBL" id="CP097505">
    <property type="protein sequence ID" value="URD93326.1"/>
    <property type="molecule type" value="Genomic_DNA"/>
</dbReference>
<dbReference type="GO" id="GO:0000139">
    <property type="term" value="C:Golgi membrane"/>
    <property type="evidence" value="ECO:0007669"/>
    <property type="project" value="UniProtKB-SubCell"/>
</dbReference>
<evidence type="ECO:0000256" key="2">
    <source>
        <dbReference type="ARBA" id="ARBA00004653"/>
    </source>
</evidence>
<name>A0A9E7FDL2_9LILI</name>
<keyword evidence="4 9" id="KW-0812">Transmembrane</keyword>
<organism evidence="11 12">
    <name type="scientific">Musa troglodytarum</name>
    <name type="common">fe'i banana</name>
    <dbReference type="NCBI Taxonomy" id="320322"/>
    <lineage>
        <taxon>Eukaryota</taxon>
        <taxon>Viridiplantae</taxon>
        <taxon>Streptophyta</taxon>
        <taxon>Embryophyta</taxon>
        <taxon>Tracheophyta</taxon>
        <taxon>Spermatophyta</taxon>
        <taxon>Magnoliopsida</taxon>
        <taxon>Liliopsida</taxon>
        <taxon>Zingiberales</taxon>
        <taxon>Musaceae</taxon>
        <taxon>Musa</taxon>
    </lineage>
</organism>
<protein>
    <recommendedName>
        <fullName evidence="9">Transmembrane 9 superfamily member</fullName>
    </recommendedName>
</protein>
<dbReference type="OrthoDB" id="1666796at2759"/>
<gene>
    <name evidence="11" type="ORF">MUK42_32533</name>
</gene>
<dbReference type="GO" id="GO:0010008">
    <property type="term" value="C:endosome membrane"/>
    <property type="evidence" value="ECO:0007669"/>
    <property type="project" value="UniProtKB-SubCell"/>
</dbReference>
<comment type="caution">
    <text evidence="9">Lacks conserved residue(s) required for the propagation of feature annotation.</text>
</comment>
<feature type="compositionally biased region" description="Low complexity" evidence="10">
    <location>
        <begin position="70"/>
        <end position="83"/>
    </location>
</feature>
<evidence type="ECO:0000256" key="9">
    <source>
        <dbReference type="RuleBase" id="RU363079"/>
    </source>
</evidence>
<comment type="similarity">
    <text evidence="3 9">Belongs to the nonaspanin (TM9SF) (TC 9.A.2) family.</text>
</comment>
<evidence type="ECO:0000313" key="11">
    <source>
        <dbReference type="EMBL" id="URD93326.1"/>
    </source>
</evidence>
<evidence type="ECO:0000313" key="12">
    <source>
        <dbReference type="Proteomes" id="UP001055439"/>
    </source>
</evidence>
<evidence type="ECO:0000256" key="3">
    <source>
        <dbReference type="ARBA" id="ARBA00005227"/>
    </source>
</evidence>
<dbReference type="InterPro" id="IPR004240">
    <property type="entry name" value="EMP70"/>
</dbReference>
<reference evidence="11" key="1">
    <citation type="submission" date="2022-05" db="EMBL/GenBank/DDBJ databases">
        <title>The Musa troglodytarum L. genome provides insights into the mechanism of non-climacteric behaviour and enrichment of carotenoids.</title>
        <authorList>
            <person name="Wang J."/>
        </authorList>
    </citation>
    <scope>NUCLEOTIDE SEQUENCE</scope>
    <source>
        <tissue evidence="11">Leaf</tissue>
    </source>
</reference>
<proteinExistence type="inferred from homology"/>
<feature type="transmembrane region" description="Helical" evidence="9">
    <location>
        <begin position="139"/>
        <end position="157"/>
    </location>
</feature>